<dbReference type="SUPFAM" id="SSF49899">
    <property type="entry name" value="Concanavalin A-like lectins/glucanases"/>
    <property type="match status" value="1"/>
</dbReference>
<dbReference type="InterPro" id="IPR003877">
    <property type="entry name" value="SPRY_dom"/>
</dbReference>
<dbReference type="PRINTS" id="PR01407">
    <property type="entry name" value="BUTYPHLNCDUF"/>
</dbReference>
<dbReference type="CDD" id="cd12896">
    <property type="entry name" value="SPRY_PRY_TRIM65"/>
    <property type="match status" value="1"/>
</dbReference>
<dbReference type="InterPro" id="IPR051051">
    <property type="entry name" value="E3_ubiq-ligase_TRIM/RNF"/>
</dbReference>
<keyword evidence="1" id="KW-0479">Metal-binding</keyword>
<dbReference type="AlphaFoldDB" id="A0A7J7T962"/>
<keyword evidence="7" id="KW-1185">Reference proteome</keyword>
<dbReference type="PROSITE" id="PS50188">
    <property type="entry name" value="B302_SPRY"/>
    <property type="match status" value="1"/>
</dbReference>
<dbReference type="PANTHER" id="PTHR25465:SF14">
    <property type="entry name" value="E3 UBIQUITIN-PROTEIN LIGASE TRIM65"/>
    <property type="match status" value="1"/>
</dbReference>
<dbReference type="InterPro" id="IPR001870">
    <property type="entry name" value="B30.2/SPRY"/>
</dbReference>
<keyword evidence="2" id="KW-0863">Zinc-finger</keyword>
<dbReference type="GO" id="GO:0010508">
    <property type="term" value="P:positive regulation of autophagy"/>
    <property type="evidence" value="ECO:0007669"/>
    <property type="project" value="TreeGrafter"/>
</dbReference>
<dbReference type="InterPro" id="IPR043136">
    <property type="entry name" value="B30.2/SPRY_sf"/>
</dbReference>
<comment type="caution">
    <text evidence="6">The sequence shown here is derived from an EMBL/GenBank/DDBJ whole genome shotgun (WGS) entry which is preliminary data.</text>
</comment>
<accession>A0A7J7T962</accession>
<name>A0A7J7T962_MYOMY</name>
<evidence type="ECO:0000256" key="4">
    <source>
        <dbReference type="SAM" id="Coils"/>
    </source>
</evidence>
<dbReference type="SMART" id="SM00449">
    <property type="entry name" value="SPRY"/>
    <property type="match status" value="1"/>
</dbReference>
<dbReference type="Proteomes" id="UP000527355">
    <property type="component" value="Unassembled WGS sequence"/>
</dbReference>
<dbReference type="InterPro" id="IPR003879">
    <property type="entry name" value="Butyrophylin_SPRY"/>
</dbReference>
<dbReference type="InterPro" id="IPR058030">
    <property type="entry name" value="TRIM8/14/16/25/29/45/65_CC"/>
</dbReference>
<dbReference type="Pfam" id="PF00622">
    <property type="entry name" value="SPRY"/>
    <property type="match status" value="1"/>
</dbReference>
<dbReference type="FunFam" id="2.60.120.920:FF:000061">
    <property type="entry name" value="Tripartite motif containing 65"/>
    <property type="match status" value="1"/>
</dbReference>
<evidence type="ECO:0000313" key="7">
    <source>
        <dbReference type="Proteomes" id="UP000527355"/>
    </source>
</evidence>
<dbReference type="EMBL" id="JABWUV010000017">
    <property type="protein sequence ID" value="KAF6297244.1"/>
    <property type="molecule type" value="Genomic_DNA"/>
</dbReference>
<dbReference type="InterPro" id="IPR048222">
    <property type="entry name" value="TRIM65_SPRY_PRY"/>
</dbReference>
<evidence type="ECO:0000256" key="3">
    <source>
        <dbReference type="ARBA" id="ARBA00022833"/>
    </source>
</evidence>
<dbReference type="VEuPathDB" id="HostDB:GeneID_118671729"/>
<protein>
    <submittedName>
        <fullName evidence="6">Tripartite motif containing 65</fullName>
    </submittedName>
</protein>
<feature type="domain" description="B30.2/SPRY" evidence="5">
    <location>
        <begin position="192"/>
        <end position="385"/>
    </location>
</feature>
<evidence type="ECO:0000256" key="1">
    <source>
        <dbReference type="ARBA" id="ARBA00022723"/>
    </source>
</evidence>
<evidence type="ECO:0000256" key="2">
    <source>
        <dbReference type="ARBA" id="ARBA00022771"/>
    </source>
</evidence>
<dbReference type="GO" id="GO:0008270">
    <property type="term" value="F:zinc ion binding"/>
    <property type="evidence" value="ECO:0007669"/>
    <property type="project" value="UniProtKB-KW"/>
</dbReference>
<dbReference type="PANTHER" id="PTHR25465">
    <property type="entry name" value="B-BOX DOMAIN CONTAINING"/>
    <property type="match status" value="1"/>
</dbReference>
<dbReference type="InterPro" id="IPR013320">
    <property type="entry name" value="ConA-like_dom_sf"/>
</dbReference>
<gene>
    <name evidence="6" type="ORF">mMyoMyo1_019773</name>
</gene>
<organism evidence="6 7">
    <name type="scientific">Myotis myotis</name>
    <name type="common">Greater mouse-eared bat</name>
    <name type="synonym">Vespertilio myotis</name>
    <dbReference type="NCBI Taxonomy" id="51298"/>
    <lineage>
        <taxon>Eukaryota</taxon>
        <taxon>Metazoa</taxon>
        <taxon>Chordata</taxon>
        <taxon>Craniata</taxon>
        <taxon>Vertebrata</taxon>
        <taxon>Euteleostomi</taxon>
        <taxon>Mammalia</taxon>
        <taxon>Eutheria</taxon>
        <taxon>Laurasiatheria</taxon>
        <taxon>Chiroptera</taxon>
        <taxon>Yangochiroptera</taxon>
        <taxon>Vespertilionidae</taxon>
        <taxon>Myotis</taxon>
    </lineage>
</organism>
<dbReference type="Gene3D" id="2.60.120.920">
    <property type="match status" value="1"/>
</dbReference>
<sequence>MLAPSCHSSPVPWWTPQAQLRATLEVTRQQATQAESQLQGLQQRSSQIQSSACNLASMVSGKFSRLLQALEMRHIKALQAIEVAKTQALAQAQEEEQRLRGHLEATAAFDRWTQDLLEQSDDRTFVQGSQLLAPPGPLGPLTPPQWDADQQLDGLKEFLNQLCGLLLDNGDPHGAPAEAADLGPPETPDALALVPSPVCPLRRKLWQNYRNLTFDPGSANRHLYLSRQDQRVEHRREPRGLVEPGSFELWQVQCAQSFQSGRHYWEVHTSNHLVTLGVAYPDLARHKLGPYTDNIGRGPSSWGLCVQEDSAQAWHNGEVQRLRGVPGKLLGVDLDLTSGCLTFYSLEPETQCLHTFHAIFTQPLHPVFWLLEGRTLTLCHRPEARLPPGLQEEASGLS</sequence>
<evidence type="ECO:0000259" key="5">
    <source>
        <dbReference type="PROSITE" id="PS50188"/>
    </source>
</evidence>
<dbReference type="Pfam" id="PF25600">
    <property type="entry name" value="TRIM_CC"/>
    <property type="match status" value="1"/>
</dbReference>
<evidence type="ECO:0000313" key="6">
    <source>
        <dbReference type="EMBL" id="KAF6297244.1"/>
    </source>
</evidence>
<feature type="coiled-coil region" evidence="4">
    <location>
        <begin position="17"/>
        <end position="44"/>
    </location>
</feature>
<reference evidence="6 7" key="1">
    <citation type="journal article" date="2020" name="Nature">
        <title>Six reference-quality genomes reveal evolution of bat adaptations.</title>
        <authorList>
            <person name="Jebb D."/>
            <person name="Huang Z."/>
            <person name="Pippel M."/>
            <person name="Hughes G.M."/>
            <person name="Lavrichenko K."/>
            <person name="Devanna P."/>
            <person name="Winkler S."/>
            <person name="Jermiin L.S."/>
            <person name="Skirmuntt E.C."/>
            <person name="Katzourakis A."/>
            <person name="Burkitt-Gray L."/>
            <person name="Ray D.A."/>
            <person name="Sullivan K.A.M."/>
            <person name="Roscito J.G."/>
            <person name="Kirilenko B.M."/>
            <person name="Davalos L.M."/>
            <person name="Corthals A.P."/>
            <person name="Power M.L."/>
            <person name="Jones G."/>
            <person name="Ransome R.D."/>
            <person name="Dechmann D.K.N."/>
            <person name="Locatelli A.G."/>
            <person name="Puechmaille S.J."/>
            <person name="Fedrigo O."/>
            <person name="Jarvis E.D."/>
            <person name="Hiller M."/>
            <person name="Vernes S.C."/>
            <person name="Myers E.W."/>
            <person name="Teeling E.C."/>
        </authorList>
    </citation>
    <scope>NUCLEOTIDE SEQUENCE [LARGE SCALE GENOMIC DNA]</scope>
    <source>
        <strain evidence="6">MMyoMyo1</strain>
        <tissue evidence="6">Flight muscle</tissue>
    </source>
</reference>
<proteinExistence type="predicted"/>
<keyword evidence="4" id="KW-0175">Coiled coil</keyword>
<keyword evidence="3" id="KW-0862">Zinc</keyword>